<protein>
    <recommendedName>
        <fullName evidence="6 13">Molybdopterin molybdenumtransferase</fullName>
        <ecNumber evidence="5 13">2.10.1.1</ecNumber>
    </recommendedName>
</protein>
<dbReference type="Pfam" id="PF03453">
    <property type="entry name" value="MoeA_N"/>
    <property type="match status" value="1"/>
</dbReference>
<dbReference type="InterPro" id="IPR008284">
    <property type="entry name" value="MoCF_biosynth_CS"/>
</dbReference>
<keyword evidence="10 13" id="KW-0460">Magnesium</keyword>
<dbReference type="SUPFAM" id="SSF63882">
    <property type="entry name" value="MoeA N-terminal region -like"/>
    <property type="match status" value="1"/>
</dbReference>
<dbReference type="EMBL" id="CM001475">
    <property type="protein sequence ID" value="EIC29789.1"/>
    <property type="molecule type" value="Genomic_DNA"/>
</dbReference>
<dbReference type="Gene3D" id="3.40.980.10">
    <property type="entry name" value="MoaB/Mog-like domain"/>
    <property type="match status" value="1"/>
</dbReference>
<dbReference type="GO" id="GO:0006777">
    <property type="term" value="P:Mo-molybdopterin cofactor biosynthetic process"/>
    <property type="evidence" value="ECO:0007669"/>
    <property type="project" value="UniProtKB-UniRule"/>
</dbReference>
<dbReference type="PROSITE" id="PS01079">
    <property type="entry name" value="MOCF_BIOSYNTHESIS_2"/>
    <property type="match status" value="1"/>
</dbReference>
<dbReference type="Gene3D" id="2.170.190.11">
    <property type="entry name" value="Molybdopterin biosynthesis moea protein, domain 3"/>
    <property type="match status" value="1"/>
</dbReference>
<dbReference type="SUPFAM" id="SSF53218">
    <property type="entry name" value="Molybdenum cofactor biosynthesis proteins"/>
    <property type="match status" value="1"/>
</dbReference>
<dbReference type="InterPro" id="IPR036135">
    <property type="entry name" value="MoeA_linker/N_sf"/>
</dbReference>
<evidence type="ECO:0000256" key="7">
    <source>
        <dbReference type="ARBA" id="ARBA00022505"/>
    </source>
</evidence>
<dbReference type="GO" id="GO:0061599">
    <property type="term" value="F:molybdopterin molybdotransferase activity"/>
    <property type="evidence" value="ECO:0007669"/>
    <property type="project" value="UniProtKB-UniRule"/>
</dbReference>
<dbReference type="Pfam" id="PF00994">
    <property type="entry name" value="MoCF_biosynth"/>
    <property type="match status" value="1"/>
</dbReference>
<dbReference type="EC" id="2.10.1.1" evidence="5 13"/>
<dbReference type="RefSeq" id="WP_005371939.1">
    <property type="nucleotide sequence ID" value="NZ_CM001475.1"/>
</dbReference>
<dbReference type="STRING" id="686340.Metal_2029"/>
<dbReference type="NCBIfam" id="TIGR00177">
    <property type="entry name" value="molyb_syn"/>
    <property type="match status" value="1"/>
</dbReference>
<dbReference type="PANTHER" id="PTHR10192">
    <property type="entry name" value="MOLYBDOPTERIN BIOSYNTHESIS PROTEIN"/>
    <property type="match status" value="1"/>
</dbReference>
<proteinExistence type="inferred from homology"/>
<keyword evidence="8 13" id="KW-0808">Transferase</keyword>
<dbReference type="InterPro" id="IPR036425">
    <property type="entry name" value="MoaB/Mog-like_dom_sf"/>
</dbReference>
<evidence type="ECO:0000256" key="8">
    <source>
        <dbReference type="ARBA" id="ARBA00022679"/>
    </source>
</evidence>
<dbReference type="SUPFAM" id="SSF63867">
    <property type="entry name" value="MoeA C-terminal domain-like"/>
    <property type="match status" value="1"/>
</dbReference>
<evidence type="ECO:0000313" key="15">
    <source>
        <dbReference type="EMBL" id="EIC29789.1"/>
    </source>
</evidence>
<evidence type="ECO:0000256" key="1">
    <source>
        <dbReference type="ARBA" id="ARBA00001946"/>
    </source>
</evidence>
<dbReference type="InterPro" id="IPR036688">
    <property type="entry name" value="MoeA_C_domain_IV_sf"/>
</dbReference>
<evidence type="ECO:0000256" key="5">
    <source>
        <dbReference type="ARBA" id="ARBA00013269"/>
    </source>
</evidence>
<evidence type="ECO:0000313" key="16">
    <source>
        <dbReference type="Proteomes" id="UP000005090"/>
    </source>
</evidence>
<dbReference type="eggNOG" id="COG0303">
    <property type="taxonomic scope" value="Bacteria"/>
</dbReference>
<evidence type="ECO:0000256" key="9">
    <source>
        <dbReference type="ARBA" id="ARBA00022723"/>
    </source>
</evidence>
<evidence type="ECO:0000256" key="12">
    <source>
        <dbReference type="ARBA" id="ARBA00047317"/>
    </source>
</evidence>
<dbReference type="FunFam" id="2.40.340.10:FF:000003">
    <property type="entry name" value="Molybdopterin molybdenumtransferase"/>
    <property type="match status" value="1"/>
</dbReference>
<evidence type="ECO:0000256" key="10">
    <source>
        <dbReference type="ARBA" id="ARBA00022842"/>
    </source>
</evidence>
<dbReference type="InterPro" id="IPR038987">
    <property type="entry name" value="MoeA-like"/>
</dbReference>
<keyword evidence="7 13" id="KW-0500">Molybdenum</keyword>
<dbReference type="Pfam" id="PF03454">
    <property type="entry name" value="MoeA_C"/>
    <property type="match status" value="1"/>
</dbReference>
<comment type="cofactor">
    <cofactor evidence="1 13">
        <name>Mg(2+)</name>
        <dbReference type="ChEBI" id="CHEBI:18420"/>
    </cofactor>
</comment>
<keyword evidence="16" id="KW-1185">Reference proteome</keyword>
<dbReference type="FunFam" id="3.40.980.10:FF:000004">
    <property type="entry name" value="Molybdopterin molybdenumtransferase"/>
    <property type="match status" value="1"/>
</dbReference>
<dbReference type="InterPro" id="IPR005110">
    <property type="entry name" value="MoeA_linker/N"/>
</dbReference>
<name>H8GQG2_METAL</name>
<dbReference type="GO" id="GO:0046872">
    <property type="term" value="F:metal ion binding"/>
    <property type="evidence" value="ECO:0007669"/>
    <property type="project" value="UniProtKB-UniRule"/>
</dbReference>
<keyword evidence="11 13" id="KW-0501">Molybdenum cofactor biosynthesis</keyword>
<organism evidence="15 16">
    <name type="scientific">Methylomicrobium album BG8</name>
    <dbReference type="NCBI Taxonomy" id="686340"/>
    <lineage>
        <taxon>Bacteria</taxon>
        <taxon>Pseudomonadati</taxon>
        <taxon>Pseudomonadota</taxon>
        <taxon>Gammaproteobacteria</taxon>
        <taxon>Methylococcales</taxon>
        <taxon>Methylococcaceae</taxon>
        <taxon>Methylomicrobium</taxon>
    </lineage>
</organism>
<evidence type="ECO:0000256" key="3">
    <source>
        <dbReference type="ARBA" id="ARBA00005046"/>
    </source>
</evidence>
<comment type="catalytic activity">
    <reaction evidence="12">
        <text>adenylyl-molybdopterin + molybdate = Mo-molybdopterin + AMP + H(+)</text>
        <dbReference type="Rhea" id="RHEA:35047"/>
        <dbReference type="ChEBI" id="CHEBI:15378"/>
        <dbReference type="ChEBI" id="CHEBI:36264"/>
        <dbReference type="ChEBI" id="CHEBI:62727"/>
        <dbReference type="ChEBI" id="CHEBI:71302"/>
        <dbReference type="ChEBI" id="CHEBI:456215"/>
        <dbReference type="EC" id="2.10.1.1"/>
    </reaction>
</comment>
<comment type="pathway">
    <text evidence="3 13">Cofactor biosynthesis; molybdopterin biosynthesis.</text>
</comment>
<dbReference type="AlphaFoldDB" id="H8GQG2"/>
<comment type="similarity">
    <text evidence="4 13">Belongs to the MoeA family.</text>
</comment>
<dbReference type="Gene3D" id="3.90.105.10">
    <property type="entry name" value="Molybdopterin biosynthesis moea protein, domain 2"/>
    <property type="match status" value="1"/>
</dbReference>
<dbReference type="UniPathway" id="UPA00344"/>
<dbReference type="Gene3D" id="2.40.340.10">
    <property type="entry name" value="MoeA, C-terminal, domain IV"/>
    <property type="match status" value="1"/>
</dbReference>
<comment type="function">
    <text evidence="2 13">Catalyzes the insertion of molybdate into adenylated molybdopterin with the concomitant release of AMP.</text>
</comment>
<dbReference type="NCBIfam" id="NF045515">
    <property type="entry name" value="Glp_gephyrin"/>
    <property type="match status" value="1"/>
</dbReference>
<evidence type="ECO:0000256" key="2">
    <source>
        <dbReference type="ARBA" id="ARBA00002901"/>
    </source>
</evidence>
<dbReference type="InterPro" id="IPR005111">
    <property type="entry name" value="MoeA_C_domain_IV"/>
</dbReference>
<accession>H8GQG2</accession>
<gene>
    <name evidence="15" type="ORF">Metal_2029</name>
</gene>
<dbReference type="Proteomes" id="UP000005090">
    <property type="component" value="Chromosome"/>
</dbReference>
<dbReference type="GO" id="GO:0005829">
    <property type="term" value="C:cytosol"/>
    <property type="evidence" value="ECO:0007669"/>
    <property type="project" value="TreeGrafter"/>
</dbReference>
<evidence type="ECO:0000256" key="11">
    <source>
        <dbReference type="ARBA" id="ARBA00023150"/>
    </source>
</evidence>
<dbReference type="CDD" id="cd00887">
    <property type="entry name" value="MoeA"/>
    <property type="match status" value="1"/>
</dbReference>
<evidence type="ECO:0000256" key="13">
    <source>
        <dbReference type="RuleBase" id="RU365090"/>
    </source>
</evidence>
<feature type="domain" description="MoaB/Mog" evidence="14">
    <location>
        <begin position="192"/>
        <end position="329"/>
    </location>
</feature>
<evidence type="ECO:0000256" key="6">
    <source>
        <dbReference type="ARBA" id="ARBA00021108"/>
    </source>
</evidence>
<keyword evidence="9 13" id="KW-0479">Metal-binding</keyword>
<dbReference type="SMART" id="SM00852">
    <property type="entry name" value="MoCF_biosynth"/>
    <property type="match status" value="1"/>
</dbReference>
<dbReference type="PANTHER" id="PTHR10192:SF5">
    <property type="entry name" value="GEPHYRIN"/>
    <property type="match status" value="1"/>
</dbReference>
<reference evidence="15 16" key="1">
    <citation type="journal article" date="2013" name="Genome Announc.">
        <title>Genome Sequence of the Obligate Gammaproteobacterial Methanotroph Methylomicrobium album Strain BG8.</title>
        <authorList>
            <person name="Kits K.D."/>
            <person name="Kalyuzhnaya M.G."/>
            <person name="Klotz M.G."/>
            <person name="Jetten M.S."/>
            <person name="Op den Camp H.J."/>
            <person name="Vuilleumier S."/>
            <person name="Bringel F."/>
            <person name="Dispirito A.A."/>
            <person name="Murrell J.C."/>
            <person name="Bruce D."/>
            <person name="Cheng J.F."/>
            <person name="Copeland A."/>
            <person name="Goodwin L."/>
            <person name="Hauser L."/>
            <person name="Lajus A."/>
            <person name="Land M.L."/>
            <person name="Lapidus A."/>
            <person name="Lucas S."/>
            <person name="Medigue C."/>
            <person name="Pitluck S."/>
            <person name="Woyke T."/>
            <person name="Zeytun A."/>
            <person name="Stein L.Y."/>
        </authorList>
    </citation>
    <scope>NUCLEOTIDE SEQUENCE [LARGE SCALE GENOMIC DNA]</scope>
    <source>
        <strain evidence="15 16">BG8</strain>
    </source>
</reference>
<sequence>MIKIQPACGDIHEPGLIPLNDALARILAASPPLGGYERVNIENARGRTLAEAITADFNVPGHTNSAVDGYALNGADLPAEGTRILEIAGKAYAGEPFQGKLNPGQCLRIMTGAPMPEGLDTVVMQEHAERRGNTVLIDGRHKPGQNVRRAGEDIRQGQTILYPGKWLTPPDIGLLASLGIPEINVVRKLRIAIASTGDEIFSIGTTPKAGGLYDSNRYSLWAALDRPDIEVINLGIVEDRPDALLNAFDQAAEFTDVIVSTGGVSSGEADYTKTALQASGRIGFWKVAVKPGRPLAFGRIGNGVFFGLPGNPVAVMVTFYLLVLPALEKMLGIDNKPIVPVFRARTLDDLRKKPGRTEVPRGIIGPDRNGEWTVRSTGNQGSGILSSMSLANALIILEHDRGNVKAGETVWVKPFAGLF</sequence>
<evidence type="ECO:0000259" key="14">
    <source>
        <dbReference type="SMART" id="SM00852"/>
    </source>
</evidence>
<evidence type="ECO:0000256" key="4">
    <source>
        <dbReference type="ARBA" id="ARBA00010763"/>
    </source>
</evidence>
<dbReference type="HOGENOM" id="CLU_010186_7_0_6"/>
<dbReference type="InterPro" id="IPR001453">
    <property type="entry name" value="MoaB/Mog_dom"/>
</dbReference>